<evidence type="ECO:0000256" key="1">
    <source>
        <dbReference type="ARBA" id="ARBA00004429"/>
    </source>
</evidence>
<evidence type="ECO:0000256" key="9">
    <source>
        <dbReference type="ARBA" id="ARBA00022723"/>
    </source>
</evidence>
<keyword evidence="6" id="KW-1003">Cell membrane</keyword>
<dbReference type="EMBL" id="JACHHZ010000004">
    <property type="protein sequence ID" value="MBB6094957.1"/>
    <property type="molecule type" value="Genomic_DNA"/>
</dbReference>
<evidence type="ECO:0000256" key="2">
    <source>
        <dbReference type="ARBA" id="ARBA00008224"/>
    </source>
</evidence>
<keyword evidence="17" id="KW-1185">Reference proteome</keyword>
<dbReference type="GO" id="GO:0015097">
    <property type="term" value="F:mercury ion transmembrane transporter activity"/>
    <property type="evidence" value="ECO:0007669"/>
    <property type="project" value="InterPro"/>
</dbReference>
<evidence type="ECO:0000256" key="15">
    <source>
        <dbReference type="SAM" id="Phobius"/>
    </source>
</evidence>
<evidence type="ECO:0000256" key="8">
    <source>
        <dbReference type="ARBA" id="ARBA00022692"/>
    </source>
</evidence>
<protein>
    <recommendedName>
        <fullName evidence="3">Mercuric transport protein MerT</fullName>
    </recommendedName>
    <alternativeName>
        <fullName evidence="13">Mercury ion transport protein</fullName>
    </alternativeName>
</protein>
<proteinExistence type="inferred from homology"/>
<reference evidence="16 17" key="1">
    <citation type="submission" date="2020-08" db="EMBL/GenBank/DDBJ databases">
        <title>Genomic Encyclopedia of Type Strains, Phase IV (KMG-IV): sequencing the most valuable type-strain genomes for metagenomic binning, comparative biology and taxonomic classification.</title>
        <authorList>
            <person name="Goeker M."/>
        </authorList>
    </citation>
    <scope>NUCLEOTIDE SEQUENCE [LARGE SCALE GENOMIC DNA]</scope>
    <source>
        <strain evidence="16 17">DSM 26723</strain>
    </source>
</reference>
<evidence type="ECO:0000256" key="7">
    <source>
        <dbReference type="ARBA" id="ARBA00022519"/>
    </source>
</evidence>
<feature type="transmembrane region" description="Helical" evidence="15">
    <location>
        <begin position="64"/>
        <end position="82"/>
    </location>
</feature>
<comment type="subcellular location">
    <subcellularLocation>
        <location evidence="1">Cell inner membrane</location>
        <topology evidence="1">Multi-pass membrane protein</topology>
    </subcellularLocation>
</comment>
<comment type="similarity">
    <text evidence="2">Belongs to the MerT family.</text>
</comment>
<dbReference type="InterPro" id="IPR003457">
    <property type="entry name" value="Transprt_MerT"/>
</dbReference>
<keyword evidence="7" id="KW-0997">Cell inner membrane</keyword>
<keyword evidence="11 15" id="KW-1133">Transmembrane helix</keyword>
<comment type="caution">
    <text evidence="16">The sequence shown here is derived from an EMBL/GenBank/DDBJ whole genome shotgun (WGS) entry which is preliminary data.</text>
</comment>
<feature type="transmembrane region" description="Helical" evidence="15">
    <location>
        <begin position="21"/>
        <end position="44"/>
    </location>
</feature>
<evidence type="ECO:0000256" key="6">
    <source>
        <dbReference type="ARBA" id="ARBA00022475"/>
    </source>
</evidence>
<gene>
    <name evidence="16" type="ORF">HNQ60_003844</name>
</gene>
<organism evidence="16 17">
    <name type="scientific">Povalibacter uvarum</name>
    <dbReference type="NCBI Taxonomy" id="732238"/>
    <lineage>
        <taxon>Bacteria</taxon>
        <taxon>Pseudomonadati</taxon>
        <taxon>Pseudomonadota</taxon>
        <taxon>Gammaproteobacteria</taxon>
        <taxon>Steroidobacterales</taxon>
        <taxon>Steroidobacteraceae</taxon>
        <taxon>Povalibacter</taxon>
    </lineage>
</organism>
<evidence type="ECO:0000256" key="11">
    <source>
        <dbReference type="ARBA" id="ARBA00022989"/>
    </source>
</evidence>
<keyword evidence="12 15" id="KW-0472">Membrane</keyword>
<evidence type="ECO:0000256" key="10">
    <source>
        <dbReference type="ARBA" id="ARBA00022914"/>
    </source>
</evidence>
<feature type="transmembrane region" description="Helical" evidence="15">
    <location>
        <begin position="103"/>
        <end position="125"/>
    </location>
</feature>
<evidence type="ECO:0000256" key="12">
    <source>
        <dbReference type="ARBA" id="ARBA00023136"/>
    </source>
</evidence>
<keyword evidence="10" id="KW-0476">Mercury</keyword>
<comment type="function">
    <text evidence="14">Involved in mercury resistance. Probably transfers a mercuric ion from the periplasmic Hg(2+)-binding protein MerP to the cytoplasmic mercuric reductase MerA.</text>
</comment>
<evidence type="ECO:0000256" key="4">
    <source>
        <dbReference type="ARBA" id="ARBA00022448"/>
    </source>
</evidence>
<name>A0A841HP88_9GAMM</name>
<dbReference type="Pfam" id="PF02411">
    <property type="entry name" value="MerT"/>
    <property type="match status" value="1"/>
</dbReference>
<dbReference type="RefSeq" id="WP_184334342.1">
    <property type="nucleotide sequence ID" value="NZ_JACHHZ010000004.1"/>
</dbReference>
<evidence type="ECO:0000256" key="14">
    <source>
        <dbReference type="ARBA" id="ARBA00045720"/>
    </source>
</evidence>
<evidence type="ECO:0000256" key="3">
    <source>
        <dbReference type="ARBA" id="ARBA00017053"/>
    </source>
</evidence>
<evidence type="ECO:0000313" key="16">
    <source>
        <dbReference type="EMBL" id="MBB6094957.1"/>
    </source>
</evidence>
<sequence length="131" mass="13861">MSEAMNGPTDMSEQRTRRGGLLAVGGLFGALAASSCCVLPLVLFSLGISGAWLGNLTVLAPYQWIFITITLLFLAAGFYLVYRRPSPECADGKACARPLPNRLVEIALWVATALVAAAMLFPYVAPALLGT</sequence>
<keyword evidence="8 15" id="KW-0812">Transmembrane</keyword>
<dbReference type="AlphaFoldDB" id="A0A841HP88"/>
<keyword evidence="5" id="KW-0475">Mercuric resistance</keyword>
<dbReference type="Proteomes" id="UP000588068">
    <property type="component" value="Unassembled WGS sequence"/>
</dbReference>
<dbReference type="GO" id="GO:0046872">
    <property type="term" value="F:metal ion binding"/>
    <property type="evidence" value="ECO:0007669"/>
    <property type="project" value="UniProtKB-KW"/>
</dbReference>
<keyword evidence="4" id="KW-0813">Transport</keyword>
<evidence type="ECO:0000256" key="5">
    <source>
        <dbReference type="ARBA" id="ARBA00022466"/>
    </source>
</evidence>
<evidence type="ECO:0000313" key="17">
    <source>
        <dbReference type="Proteomes" id="UP000588068"/>
    </source>
</evidence>
<keyword evidence="9" id="KW-0479">Metal-binding</keyword>
<dbReference type="GO" id="GO:0005886">
    <property type="term" value="C:plasma membrane"/>
    <property type="evidence" value="ECO:0007669"/>
    <property type="project" value="UniProtKB-SubCell"/>
</dbReference>
<evidence type="ECO:0000256" key="13">
    <source>
        <dbReference type="ARBA" id="ARBA00030934"/>
    </source>
</evidence>
<accession>A0A841HP88</accession>